<gene>
    <name evidence="2" type="ORF">N7548_08655</name>
</gene>
<comment type="caution">
    <text evidence="2">The sequence shown here is derived from an EMBL/GenBank/DDBJ whole genome shotgun (WGS) entry which is preliminary data.</text>
</comment>
<feature type="transmembrane region" description="Helical" evidence="1">
    <location>
        <begin position="81"/>
        <end position="102"/>
    </location>
</feature>
<dbReference type="EMBL" id="JAOVQM010000014">
    <property type="protein sequence ID" value="MCV2232889.1"/>
    <property type="molecule type" value="Genomic_DNA"/>
</dbReference>
<feature type="transmembrane region" description="Helical" evidence="1">
    <location>
        <begin position="181"/>
        <end position="200"/>
    </location>
</feature>
<evidence type="ECO:0000313" key="3">
    <source>
        <dbReference type="Proteomes" id="UP001177160"/>
    </source>
</evidence>
<reference evidence="2" key="1">
    <citation type="submission" date="2022-09" db="EMBL/GenBank/DDBJ databases">
        <title>Novel Mycoplasma species identified in domestic and wild animals.</title>
        <authorList>
            <person name="Volokhov D.V."/>
            <person name="Furtak V.A."/>
            <person name="Zagorodnyaya T.A."/>
        </authorList>
    </citation>
    <scope>NUCLEOTIDE SEQUENCE</scope>
    <source>
        <strain evidence="2">Oakley</strain>
    </source>
</reference>
<proteinExistence type="predicted"/>
<evidence type="ECO:0000256" key="1">
    <source>
        <dbReference type="SAM" id="Phobius"/>
    </source>
</evidence>
<organism evidence="2 3">
    <name type="scientific">Paracholeplasma manati</name>
    <dbReference type="NCBI Taxonomy" id="591373"/>
    <lineage>
        <taxon>Bacteria</taxon>
        <taxon>Bacillati</taxon>
        <taxon>Mycoplasmatota</taxon>
        <taxon>Mollicutes</taxon>
        <taxon>Acholeplasmatales</taxon>
        <taxon>Acholeplasmataceae</taxon>
        <taxon>Paracholeplasma</taxon>
    </lineage>
</organism>
<name>A0ABT2Y838_9MOLU</name>
<feature type="transmembrane region" description="Helical" evidence="1">
    <location>
        <begin position="147"/>
        <end position="169"/>
    </location>
</feature>
<keyword evidence="1" id="KW-1133">Transmembrane helix</keyword>
<dbReference type="InterPro" id="IPR025699">
    <property type="entry name" value="ABC2_memb-like"/>
</dbReference>
<dbReference type="Proteomes" id="UP001177160">
    <property type="component" value="Unassembled WGS sequence"/>
</dbReference>
<sequence length="212" mass="24798">MKNLLYKELNLSIHKFYFILPIILGALMFIPYWIYSFVFMYFFWITIPQVFGSYNSNQDYNFIGALPVERKDIVNSKAMSIFILELLHVLFALVFGFMHNYVYELYNPFLDINLTFFGVGIGMFGVFNVIFLPLYFKTAHFFGKPLIYANIAILIYGFIFEFGAIRYQWVRDLLEGSFTSQILPFTLLTLMGVLLSLLAVKLSQMNFSKLDI</sequence>
<keyword evidence="1" id="KW-0812">Transmembrane</keyword>
<keyword evidence="3" id="KW-1185">Reference proteome</keyword>
<feature type="transmembrane region" description="Helical" evidence="1">
    <location>
        <begin position="114"/>
        <end position="135"/>
    </location>
</feature>
<protein>
    <submittedName>
        <fullName evidence="2">ABC-2 transporter permease</fullName>
    </submittedName>
</protein>
<feature type="transmembrane region" description="Helical" evidence="1">
    <location>
        <begin position="16"/>
        <end position="44"/>
    </location>
</feature>
<dbReference type="Pfam" id="PF13346">
    <property type="entry name" value="ABC2_membrane_5"/>
    <property type="match status" value="1"/>
</dbReference>
<keyword evidence="1" id="KW-0472">Membrane</keyword>
<dbReference type="RefSeq" id="WP_263609078.1">
    <property type="nucleotide sequence ID" value="NZ_JAOVQM010000014.1"/>
</dbReference>
<accession>A0ABT2Y838</accession>
<evidence type="ECO:0000313" key="2">
    <source>
        <dbReference type="EMBL" id="MCV2232889.1"/>
    </source>
</evidence>